<reference evidence="3" key="1">
    <citation type="submission" date="2023-07" db="EMBL/GenBank/DDBJ databases">
        <title>Defluviimonas sediminis sp. nov., isolated from mangrove sediment.</title>
        <authorList>
            <person name="Liu L."/>
            <person name="Li J."/>
            <person name="Huang Y."/>
            <person name="Pan J."/>
            <person name="Li M."/>
        </authorList>
    </citation>
    <scope>NUCLEOTIDE SEQUENCE [LARGE SCALE GENOMIC DNA]</scope>
    <source>
        <strain evidence="3">FT324</strain>
    </source>
</reference>
<accession>A0ABT2NG38</accession>
<dbReference type="Pfam" id="PF12680">
    <property type="entry name" value="SnoaL_2"/>
    <property type="match status" value="1"/>
</dbReference>
<gene>
    <name evidence="2" type="ORF">N5I32_00025</name>
</gene>
<proteinExistence type="predicted"/>
<dbReference type="InterPro" id="IPR037401">
    <property type="entry name" value="SnoaL-like"/>
</dbReference>
<dbReference type="RefSeq" id="WP_261493335.1">
    <property type="nucleotide sequence ID" value="NZ_JAOCQF010000001.1"/>
</dbReference>
<dbReference type="Proteomes" id="UP001205601">
    <property type="component" value="Unassembled WGS sequence"/>
</dbReference>
<dbReference type="NCBIfam" id="TIGR02096">
    <property type="entry name" value="ketosteroid isomerase-related protein"/>
    <property type="match status" value="1"/>
</dbReference>
<dbReference type="InterPro" id="IPR011721">
    <property type="entry name" value="CHP02096"/>
</dbReference>
<dbReference type="InterPro" id="IPR032710">
    <property type="entry name" value="NTF2-like_dom_sf"/>
</dbReference>
<name>A0ABT2NG38_9RHOB</name>
<keyword evidence="3" id="KW-1185">Reference proteome</keyword>
<dbReference type="EMBL" id="JAOCQF010000001">
    <property type="protein sequence ID" value="MCT8327894.1"/>
    <property type="molecule type" value="Genomic_DNA"/>
</dbReference>
<dbReference type="SUPFAM" id="SSF54427">
    <property type="entry name" value="NTF2-like"/>
    <property type="match status" value="1"/>
</dbReference>
<dbReference type="Gene3D" id="3.10.450.50">
    <property type="match status" value="1"/>
</dbReference>
<comment type="caution">
    <text evidence="2">The sequence shown here is derived from an EMBL/GenBank/DDBJ whole genome shotgun (WGS) entry which is preliminary data.</text>
</comment>
<evidence type="ECO:0000313" key="2">
    <source>
        <dbReference type="EMBL" id="MCT8327894.1"/>
    </source>
</evidence>
<sequence>MSRATIQAYYDAFNRGDIDGMIATLHDDFAHHVNEGATRLGKVAFAEFCKHMSETYKELLTDMVVFANEDGTRGAAEFTVNGTYLKTDPGLPEARGQTYVLPAGGFFTLKDGKITRVTTYYNLQDWIRQVSQ</sequence>
<protein>
    <submittedName>
        <fullName evidence="2">Nuclear transport factor 2 family protein</fullName>
    </submittedName>
</protein>
<evidence type="ECO:0000259" key="1">
    <source>
        <dbReference type="Pfam" id="PF12680"/>
    </source>
</evidence>
<organism evidence="2 3">
    <name type="scientific">Albidovulum sediminis</name>
    <dbReference type="NCBI Taxonomy" id="3066345"/>
    <lineage>
        <taxon>Bacteria</taxon>
        <taxon>Pseudomonadati</taxon>
        <taxon>Pseudomonadota</taxon>
        <taxon>Alphaproteobacteria</taxon>
        <taxon>Rhodobacterales</taxon>
        <taxon>Paracoccaceae</taxon>
        <taxon>Albidovulum</taxon>
    </lineage>
</organism>
<evidence type="ECO:0000313" key="3">
    <source>
        <dbReference type="Proteomes" id="UP001205601"/>
    </source>
</evidence>
<feature type="domain" description="SnoaL-like" evidence="1">
    <location>
        <begin position="6"/>
        <end position="117"/>
    </location>
</feature>